<evidence type="ECO:0000313" key="1">
    <source>
        <dbReference type="EMBL" id="KAK1149722.1"/>
    </source>
</evidence>
<name>A0ACC3BG64_9EURO</name>
<comment type="caution">
    <text evidence="1">The sequence shown here is derived from an EMBL/GenBank/DDBJ whole genome shotgun (WGS) entry which is preliminary data.</text>
</comment>
<organism evidence="1 2">
    <name type="scientific">Aspergillus melleus</name>
    <dbReference type="NCBI Taxonomy" id="138277"/>
    <lineage>
        <taxon>Eukaryota</taxon>
        <taxon>Fungi</taxon>
        <taxon>Dikarya</taxon>
        <taxon>Ascomycota</taxon>
        <taxon>Pezizomycotina</taxon>
        <taxon>Eurotiomycetes</taxon>
        <taxon>Eurotiomycetidae</taxon>
        <taxon>Eurotiales</taxon>
        <taxon>Aspergillaceae</taxon>
        <taxon>Aspergillus</taxon>
        <taxon>Aspergillus subgen. Circumdati</taxon>
    </lineage>
</organism>
<evidence type="ECO:0000313" key="2">
    <source>
        <dbReference type="Proteomes" id="UP001177260"/>
    </source>
</evidence>
<sequence>MTSQPPVKLNYTYSPHLHQYALPLSTFRASNPQHTHFVVGGVIYSSTCQNTTPYPPNTNNPPTNPKSTPNPPTRVLLLQRSQHDSLPGFWEGPGGLCEVTDDSILAGAAREVYEESGLHVSRFVDLIAVDEWTRVKSDEVIRAAKFTFLVEVEEAEAVGWEERVKLEQDEHEEFVWATEEEVKYGVEGNGSRLRFVGDQGKTLLRGFGLFEGRE</sequence>
<keyword evidence="2" id="KW-1185">Reference proteome</keyword>
<proteinExistence type="predicted"/>
<protein>
    <submittedName>
        <fullName evidence="1">Uncharacterized protein</fullName>
    </submittedName>
</protein>
<gene>
    <name evidence="1" type="ORF">N8T08_005276</name>
</gene>
<dbReference type="Proteomes" id="UP001177260">
    <property type="component" value="Unassembled WGS sequence"/>
</dbReference>
<reference evidence="1 2" key="1">
    <citation type="journal article" date="2023" name="ACS Omega">
        <title>Identification of the Neoaspergillic Acid Biosynthesis Gene Cluster by Establishing an In Vitro CRISPR-Ribonucleoprotein Genetic System in Aspergillus melleus.</title>
        <authorList>
            <person name="Yuan B."/>
            <person name="Grau M.F."/>
            <person name="Murata R.M."/>
            <person name="Torok T."/>
            <person name="Venkateswaran K."/>
            <person name="Stajich J.E."/>
            <person name="Wang C.C.C."/>
        </authorList>
    </citation>
    <scope>NUCLEOTIDE SEQUENCE [LARGE SCALE GENOMIC DNA]</scope>
    <source>
        <strain evidence="1 2">IMV 1140</strain>
    </source>
</reference>
<dbReference type="EMBL" id="JAOPJF010000003">
    <property type="protein sequence ID" value="KAK1149722.1"/>
    <property type="molecule type" value="Genomic_DNA"/>
</dbReference>
<accession>A0ACC3BG64</accession>